<dbReference type="AlphaFoldDB" id="A0A8D8XSR5"/>
<name>A0A8D8XSR5_9HEMI</name>
<dbReference type="EMBL" id="HBUF01343201">
    <property type="protein sequence ID" value="CAG6706371.1"/>
    <property type="molecule type" value="Transcribed_RNA"/>
</dbReference>
<sequence>MVHNQHIITYTSFVGFLLIWSQFGCGIKNLYYILQTFTKKSTASKQNPFSFPCNLVICSISSSYECYLQSTFHSISVLCCNICTQFIHNIHCFLRVFTSHEFHVVKHLSIANQSFFWVLCLVLVKEYFPQSPMFTAFKFRLVFVCVPCCIKRHCKRSVRYLLFTIGWLI</sequence>
<dbReference type="EMBL" id="HBUF01343199">
    <property type="protein sequence ID" value="CAG6706368.1"/>
    <property type="molecule type" value="Transcribed_RNA"/>
</dbReference>
<organism evidence="1">
    <name type="scientific">Cacopsylla melanoneura</name>
    <dbReference type="NCBI Taxonomy" id="428564"/>
    <lineage>
        <taxon>Eukaryota</taxon>
        <taxon>Metazoa</taxon>
        <taxon>Ecdysozoa</taxon>
        <taxon>Arthropoda</taxon>
        <taxon>Hexapoda</taxon>
        <taxon>Insecta</taxon>
        <taxon>Pterygota</taxon>
        <taxon>Neoptera</taxon>
        <taxon>Paraneoptera</taxon>
        <taxon>Hemiptera</taxon>
        <taxon>Sternorrhyncha</taxon>
        <taxon>Psylloidea</taxon>
        <taxon>Psyllidae</taxon>
        <taxon>Psyllinae</taxon>
        <taxon>Cacopsylla</taxon>
    </lineage>
</organism>
<evidence type="ECO:0000313" key="1">
    <source>
        <dbReference type="EMBL" id="CAG6706368.1"/>
    </source>
</evidence>
<accession>A0A8D8XSR5</accession>
<reference evidence="1" key="1">
    <citation type="submission" date="2021-05" db="EMBL/GenBank/DDBJ databases">
        <authorList>
            <person name="Alioto T."/>
            <person name="Alioto T."/>
            <person name="Gomez Garrido J."/>
        </authorList>
    </citation>
    <scope>NUCLEOTIDE SEQUENCE</scope>
</reference>
<protein>
    <submittedName>
        <fullName evidence="1">Uncharacterized protein</fullName>
    </submittedName>
</protein>
<proteinExistence type="predicted"/>